<dbReference type="NCBIfam" id="TIGR00231">
    <property type="entry name" value="small_GTP"/>
    <property type="match status" value="1"/>
</dbReference>
<evidence type="ECO:0000256" key="2">
    <source>
        <dbReference type="ARBA" id="ARBA00022741"/>
    </source>
</evidence>
<evidence type="ECO:0000256" key="1">
    <source>
        <dbReference type="ARBA" id="ARBA00007699"/>
    </source>
</evidence>
<dbReference type="AlphaFoldDB" id="A0A976QUV5"/>
<proteinExistence type="inferred from homology"/>
<dbReference type="Proteomes" id="UP000244811">
    <property type="component" value="Chromosome 3"/>
</dbReference>
<accession>A0A976QUV5</accession>
<dbReference type="InterPro" id="IPR014100">
    <property type="entry name" value="GTP-bd_Obg/CgtA"/>
</dbReference>
<feature type="domain" description="OBG-type G" evidence="4">
    <location>
        <begin position="194"/>
        <end position="361"/>
    </location>
</feature>
<dbReference type="InterPro" id="IPR006169">
    <property type="entry name" value="GTP1_OBG_dom"/>
</dbReference>
<organism evidence="6 7">
    <name type="scientific">Theileria orientalis</name>
    <dbReference type="NCBI Taxonomy" id="68886"/>
    <lineage>
        <taxon>Eukaryota</taxon>
        <taxon>Sar</taxon>
        <taxon>Alveolata</taxon>
        <taxon>Apicomplexa</taxon>
        <taxon>Aconoidasida</taxon>
        <taxon>Piroplasmida</taxon>
        <taxon>Theileriidae</taxon>
        <taxon>Theileria</taxon>
    </lineage>
</organism>
<dbReference type="InterPro" id="IPR036726">
    <property type="entry name" value="GTP1_OBG_dom_sf"/>
</dbReference>
<dbReference type="EMBL" id="CP056070">
    <property type="protein sequence ID" value="UKK00991.2"/>
    <property type="molecule type" value="Genomic_DNA"/>
</dbReference>
<dbReference type="GO" id="GO:0000287">
    <property type="term" value="F:magnesium ion binding"/>
    <property type="evidence" value="ECO:0007669"/>
    <property type="project" value="InterPro"/>
</dbReference>
<evidence type="ECO:0000313" key="7">
    <source>
        <dbReference type="Proteomes" id="UP000244811"/>
    </source>
</evidence>
<dbReference type="Gene3D" id="3.40.50.300">
    <property type="entry name" value="P-loop containing nucleotide triphosphate hydrolases"/>
    <property type="match status" value="1"/>
</dbReference>
<reference evidence="6" key="1">
    <citation type="submission" date="2022-07" db="EMBL/GenBank/DDBJ databases">
        <title>Evaluation of T. orientalis genome assembly methods using nanopore sequencing and analysis of variation between genomes.</title>
        <authorList>
            <person name="Yam J."/>
            <person name="Micallef M.L."/>
            <person name="Liu M."/>
            <person name="Djordjevic S.P."/>
            <person name="Bogema D.R."/>
            <person name="Jenkins C."/>
        </authorList>
    </citation>
    <scope>NUCLEOTIDE SEQUENCE</scope>
    <source>
        <strain evidence="6">Goon Nure</strain>
    </source>
</reference>
<feature type="domain" description="Obg" evidence="5">
    <location>
        <begin position="21"/>
        <end position="193"/>
    </location>
</feature>
<evidence type="ECO:0000259" key="5">
    <source>
        <dbReference type="PROSITE" id="PS51883"/>
    </source>
</evidence>
<dbReference type="GO" id="GO:0042254">
    <property type="term" value="P:ribosome biogenesis"/>
    <property type="evidence" value="ECO:0007669"/>
    <property type="project" value="UniProtKB-UniRule"/>
</dbReference>
<dbReference type="SUPFAM" id="SSF52540">
    <property type="entry name" value="P-loop containing nucleoside triphosphate hydrolases"/>
    <property type="match status" value="1"/>
</dbReference>
<sequence length="366" mass="40098">MDKLVSLVIKKTSNNITSTSRPFVDIKRIKCIGGRGGNGALAFSKHGSHHLMGPGLPVGGRGGNGGSVFAEPVKKTGETVDFRSIPSVVVAKNGLNGKGSRINGNSGADVILKMPIGTLIYKYEPMGIFDNWRDVCKEWNKKLIGDIDSLNHERILLASGGLGGLGNNLKNPYESEDGKEPEENYYEIRLKLIADIGLLGLPNVGKSTLFSSVTRGSSKIGDYPFTTLAPYVGYIRYNDGTSISMVDLPGIVDETLNNTFLQHLERVKLILYLIDPCNPTYGCIDNFNLLRDQLTEHNLNEKPFVVVTTKMDIASKMSSAQADQLQQYLYSIGIRSRVVPISAKYNMGLEKLVCEVRKHLETTICI</sequence>
<dbReference type="InterPro" id="IPR045086">
    <property type="entry name" value="OBG_GTPase"/>
</dbReference>
<evidence type="ECO:0000256" key="3">
    <source>
        <dbReference type="ARBA" id="ARBA00023134"/>
    </source>
</evidence>
<dbReference type="Pfam" id="PF01926">
    <property type="entry name" value="MMR_HSR1"/>
    <property type="match status" value="1"/>
</dbReference>
<dbReference type="InterPro" id="IPR027417">
    <property type="entry name" value="P-loop_NTPase"/>
</dbReference>
<dbReference type="PROSITE" id="PS51883">
    <property type="entry name" value="OBG"/>
    <property type="match status" value="1"/>
</dbReference>
<dbReference type="PANTHER" id="PTHR11702">
    <property type="entry name" value="DEVELOPMENTALLY REGULATED GTP-BINDING PROTEIN-RELATED"/>
    <property type="match status" value="1"/>
</dbReference>
<name>A0A976QUV5_THEOR</name>
<dbReference type="GO" id="GO:0003924">
    <property type="term" value="F:GTPase activity"/>
    <property type="evidence" value="ECO:0007669"/>
    <property type="project" value="InterPro"/>
</dbReference>
<dbReference type="PIRSF" id="PIRSF002401">
    <property type="entry name" value="GTP_bd_Obg/CgtA"/>
    <property type="match status" value="1"/>
</dbReference>
<dbReference type="PRINTS" id="PR00326">
    <property type="entry name" value="GTP1OBG"/>
</dbReference>
<dbReference type="Pfam" id="PF01018">
    <property type="entry name" value="GTP1_OBG"/>
    <property type="match status" value="1"/>
</dbReference>
<dbReference type="InterPro" id="IPR006073">
    <property type="entry name" value="GTP-bd"/>
</dbReference>
<keyword evidence="2" id="KW-0547">Nucleotide-binding</keyword>
<dbReference type="PANTHER" id="PTHR11702:SF44">
    <property type="entry name" value="GTP-BINDING PROTEIN OBGC, CHLOROPLASTIC"/>
    <property type="match status" value="1"/>
</dbReference>
<dbReference type="GO" id="GO:0005739">
    <property type="term" value="C:mitochondrion"/>
    <property type="evidence" value="ECO:0007669"/>
    <property type="project" value="TreeGrafter"/>
</dbReference>
<gene>
    <name evidence="6" type="ORF">MACK_001804</name>
</gene>
<keyword evidence="3" id="KW-0342">GTP-binding</keyword>
<evidence type="ECO:0000259" key="4">
    <source>
        <dbReference type="PROSITE" id="PS51710"/>
    </source>
</evidence>
<comment type="similarity">
    <text evidence="1">Belongs to the TRAFAC class OBG-HflX-like GTPase superfamily. OBG GTPase family.</text>
</comment>
<protein>
    <recommendedName>
        <fullName evidence="8">GTPase</fullName>
    </recommendedName>
</protein>
<dbReference type="SUPFAM" id="SSF82051">
    <property type="entry name" value="Obg GTP-binding protein N-terminal domain"/>
    <property type="match status" value="1"/>
</dbReference>
<dbReference type="PROSITE" id="PS51710">
    <property type="entry name" value="G_OBG"/>
    <property type="match status" value="1"/>
</dbReference>
<evidence type="ECO:0008006" key="8">
    <source>
        <dbReference type="Google" id="ProtNLM"/>
    </source>
</evidence>
<dbReference type="InterPro" id="IPR005225">
    <property type="entry name" value="Small_GTP-bd"/>
</dbReference>
<dbReference type="Gene3D" id="2.70.210.12">
    <property type="entry name" value="GTP1/OBG domain"/>
    <property type="match status" value="1"/>
</dbReference>
<evidence type="ECO:0000313" key="6">
    <source>
        <dbReference type="EMBL" id="UKK00991.2"/>
    </source>
</evidence>
<dbReference type="GO" id="GO:0005525">
    <property type="term" value="F:GTP binding"/>
    <property type="evidence" value="ECO:0007669"/>
    <property type="project" value="UniProtKB-KW"/>
</dbReference>
<dbReference type="InterPro" id="IPR031167">
    <property type="entry name" value="G_OBG"/>
</dbReference>